<sequence>MSLFKNVLKVLFYILIAIGSVITVLDIFGYNVFSFLQPKMSLTTPELGKLNIERSYKIYTSLYPKKEKLMRKDFNLMIKALRIIVELDIKSLKLTEILATKFESSSVANLTNDELKLILNDFKKTNTILKTELFVKELSNYNIFLYRPIVKFDIREDDCVLIVYKDYITRNDVAYQKLKKLCDKMADTDLTNALLNTKGVSNTNNFNYIQYMFTNWIEFLLGISIQNGIIRI</sequence>
<feature type="transmembrane region" description="Helical" evidence="1">
    <location>
        <begin position="12"/>
        <end position="33"/>
    </location>
</feature>
<evidence type="ECO:0000256" key="1">
    <source>
        <dbReference type="SAM" id="Phobius"/>
    </source>
</evidence>
<reference evidence="2 3" key="1">
    <citation type="journal article" date="2009" name="PLoS Pathog.">
        <title>Genomic analyses of the microsporidian Nosema ceranae, an emergent pathogen of honey bees.</title>
        <authorList>
            <person name="Cornman R.S."/>
            <person name="Chen Y.P."/>
            <person name="Schatz M.C."/>
            <person name="Street C."/>
            <person name="Zhao Y."/>
            <person name="Desany B."/>
            <person name="Egholm M."/>
            <person name="Hutchison S."/>
            <person name="Pettis J.S."/>
            <person name="Lipkin W.I."/>
            <person name="Evans J.D."/>
        </authorList>
    </citation>
    <scope>NUCLEOTIDE SEQUENCE [LARGE SCALE GENOMIC DNA]</scope>
    <source>
        <strain evidence="2 3">BRL01</strain>
    </source>
</reference>
<dbReference type="InParanoid" id="C4V9Y5"/>
<keyword evidence="1" id="KW-0472">Membrane</keyword>
<accession>C4V9Y5</accession>
<evidence type="ECO:0000313" key="2">
    <source>
        <dbReference type="EMBL" id="EEQ81966.1"/>
    </source>
</evidence>
<gene>
    <name evidence="2" type="ORF">NCER_101409</name>
</gene>
<dbReference type="KEGG" id="nce:NCER_101409"/>
<dbReference type="HOGENOM" id="CLU_1195178_0_0_1"/>
<keyword evidence="1" id="KW-0812">Transmembrane</keyword>
<evidence type="ECO:0000313" key="3">
    <source>
        <dbReference type="Proteomes" id="UP000009082"/>
    </source>
</evidence>
<dbReference type="VEuPathDB" id="MicrosporidiaDB:NCER_101409"/>
<dbReference type="Proteomes" id="UP000009082">
    <property type="component" value="Unassembled WGS sequence"/>
</dbReference>
<dbReference type="AlphaFoldDB" id="C4V9Y5"/>
<protein>
    <submittedName>
        <fullName evidence="2">Uncharacterized protein</fullName>
    </submittedName>
</protein>
<name>C4V9Y5_VAIC1</name>
<proteinExistence type="predicted"/>
<organism evidence="2 3">
    <name type="scientific">Vairimorpha ceranae (strain BRL01)</name>
    <name type="common">Microsporidian parasite</name>
    <name type="synonym">Nosema ceranae</name>
    <dbReference type="NCBI Taxonomy" id="578460"/>
    <lineage>
        <taxon>Eukaryota</taxon>
        <taxon>Fungi</taxon>
        <taxon>Fungi incertae sedis</taxon>
        <taxon>Microsporidia</taxon>
        <taxon>Nosematidae</taxon>
        <taxon>Vairimorpha</taxon>
    </lineage>
</organism>
<comment type="caution">
    <text evidence="2">The sequence shown here is derived from an EMBL/GenBank/DDBJ whole genome shotgun (WGS) entry which is preliminary data.</text>
</comment>
<keyword evidence="1" id="KW-1133">Transmembrane helix</keyword>
<dbReference type="EMBL" id="ACOL01000147">
    <property type="protein sequence ID" value="EEQ81966.1"/>
    <property type="molecule type" value="Genomic_DNA"/>
</dbReference>